<dbReference type="AlphaFoldDB" id="A0A0F8WHB1"/>
<evidence type="ECO:0000313" key="3">
    <source>
        <dbReference type="EMBL" id="KKK56267.1"/>
    </source>
</evidence>
<feature type="domain" description="Response regulatory" evidence="2">
    <location>
        <begin position="6"/>
        <end position="116"/>
    </location>
</feature>
<reference evidence="3" key="1">
    <citation type="journal article" date="2015" name="Nature">
        <title>Complex archaea that bridge the gap between prokaryotes and eukaryotes.</title>
        <authorList>
            <person name="Spang A."/>
            <person name="Saw J.H."/>
            <person name="Jorgensen S.L."/>
            <person name="Zaremba-Niedzwiedzka K."/>
            <person name="Martijn J."/>
            <person name="Lind A.E."/>
            <person name="van Eijk R."/>
            <person name="Schleper C."/>
            <person name="Guy L."/>
            <person name="Ettema T.J."/>
        </authorList>
    </citation>
    <scope>NUCLEOTIDE SEQUENCE</scope>
</reference>
<dbReference type="SUPFAM" id="SSF52172">
    <property type="entry name" value="CheY-like"/>
    <property type="match status" value="1"/>
</dbReference>
<dbReference type="Pfam" id="PF00072">
    <property type="entry name" value="Response_reg"/>
    <property type="match status" value="1"/>
</dbReference>
<proteinExistence type="predicted"/>
<dbReference type="InterPro" id="IPR050595">
    <property type="entry name" value="Bact_response_regulator"/>
</dbReference>
<accession>A0A0F8WHB1</accession>
<dbReference type="EMBL" id="LAZR01065080">
    <property type="protein sequence ID" value="KKK56267.1"/>
    <property type="molecule type" value="Genomic_DNA"/>
</dbReference>
<dbReference type="InterPro" id="IPR011006">
    <property type="entry name" value="CheY-like_superfamily"/>
</dbReference>
<feature type="non-terminal residue" evidence="3">
    <location>
        <position position="116"/>
    </location>
</feature>
<gene>
    <name evidence="3" type="ORF">LCGC14_3066250</name>
</gene>
<evidence type="ECO:0000256" key="1">
    <source>
        <dbReference type="ARBA" id="ARBA00022553"/>
    </source>
</evidence>
<name>A0A0F8WHB1_9ZZZZ</name>
<sequence>MTKTSTLLVVDDRPENLFVIEQLIGEHLPECQVLTAGNAEEGLAMAAKHSRGGSLLGGSLLDGSLLDGALIDVQMPGTNGIEMCKRLKADPAIKHLPVILITSHGSTSELRVRGLE</sequence>
<dbReference type="GO" id="GO:0000160">
    <property type="term" value="P:phosphorelay signal transduction system"/>
    <property type="evidence" value="ECO:0007669"/>
    <property type="project" value="InterPro"/>
</dbReference>
<comment type="caution">
    <text evidence="3">The sequence shown here is derived from an EMBL/GenBank/DDBJ whole genome shotgun (WGS) entry which is preliminary data.</text>
</comment>
<dbReference type="InterPro" id="IPR001789">
    <property type="entry name" value="Sig_transdc_resp-reg_receiver"/>
</dbReference>
<dbReference type="SMART" id="SM00448">
    <property type="entry name" value="REC"/>
    <property type="match status" value="1"/>
</dbReference>
<protein>
    <recommendedName>
        <fullName evidence="2">Response regulatory domain-containing protein</fullName>
    </recommendedName>
</protein>
<keyword evidence="1" id="KW-0597">Phosphoprotein</keyword>
<dbReference type="Gene3D" id="3.40.50.2300">
    <property type="match status" value="1"/>
</dbReference>
<dbReference type="PROSITE" id="PS50110">
    <property type="entry name" value="RESPONSE_REGULATORY"/>
    <property type="match status" value="1"/>
</dbReference>
<dbReference type="PANTHER" id="PTHR44591">
    <property type="entry name" value="STRESS RESPONSE REGULATOR PROTEIN 1"/>
    <property type="match status" value="1"/>
</dbReference>
<evidence type="ECO:0000259" key="2">
    <source>
        <dbReference type="PROSITE" id="PS50110"/>
    </source>
</evidence>
<organism evidence="3">
    <name type="scientific">marine sediment metagenome</name>
    <dbReference type="NCBI Taxonomy" id="412755"/>
    <lineage>
        <taxon>unclassified sequences</taxon>
        <taxon>metagenomes</taxon>
        <taxon>ecological metagenomes</taxon>
    </lineage>
</organism>
<dbReference type="PANTHER" id="PTHR44591:SF3">
    <property type="entry name" value="RESPONSE REGULATORY DOMAIN-CONTAINING PROTEIN"/>
    <property type="match status" value="1"/>
</dbReference>